<feature type="domain" description="DZIP3-like HEPN" evidence="1">
    <location>
        <begin position="44"/>
        <end position="147"/>
    </location>
</feature>
<feature type="domain" description="Novel STAND NTPase 3" evidence="2">
    <location>
        <begin position="176"/>
        <end position="219"/>
    </location>
</feature>
<dbReference type="AlphaFoldDB" id="A0A6J8EZN0"/>
<organism evidence="3 4">
    <name type="scientific">Mytilus coruscus</name>
    <name type="common">Sea mussel</name>
    <dbReference type="NCBI Taxonomy" id="42192"/>
    <lineage>
        <taxon>Eukaryota</taxon>
        <taxon>Metazoa</taxon>
        <taxon>Spiralia</taxon>
        <taxon>Lophotrochozoa</taxon>
        <taxon>Mollusca</taxon>
        <taxon>Bivalvia</taxon>
        <taxon>Autobranchia</taxon>
        <taxon>Pteriomorphia</taxon>
        <taxon>Mytilida</taxon>
        <taxon>Mytiloidea</taxon>
        <taxon>Mytilidae</taxon>
        <taxon>Mytilinae</taxon>
        <taxon>Mytilus</taxon>
    </lineage>
</organism>
<dbReference type="InterPro" id="IPR027417">
    <property type="entry name" value="P-loop_NTPase"/>
</dbReference>
<protein>
    <submittedName>
        <fullName evidence="3">Uncharacterized protein</fullName>
    </submittedName>
</protein>
<proteinExistence type="predicted"/>
<evidence type="ECO:0000313" key="4">
    <source>
        <dbReference type="Proteomes" id="UP000507470"/>
    </source>
</evidence>
<dbReference type="InterPro" id="IPR041249">
    <property type="entry name" value="HEPN_DZIP3"/>
</dbReference>
<sequence>MTTKTSNHNFIRLQELQIVARSALRDTLRNRHASYMFDSVLKAHENNLKKILLCSDLQKLFPDSGQYTGDFDEFDISCLYKLLREIEPDDSDNCMSAHIERLRIFRNTLAHSKDQALNDEEFKKEWSKLHKSIVELGGQKYHNVVREKLNSTDGNSNMSEIINDILYSKEKKLEQFVETEISKTILQQLKEHQIVIIRGGPKSGKTLTAFYAAFQLRKLMTIAYIQPLKQKI</sequence>
<dbReference type="SUPFAM" id="SSF52540">
    <property type="entry name" value="P-loop containing nucleoside triphosphate hydrolases"/>
    <property type="match status" value="1"/>
</dbReference>
<dbReference type="InterPro" id="IPR049050">
    <property type="entry name" value="nSTAND3"/>
</dbReference>
<accession>A0A6J8EZN0</accession>
<dbReference type="Pfam" id="PF18738">
    <property type="entry name" value="HEPN_DZIP3"/>
    <property type="match status" value="1"/>
</dbReference>
<evidence type="ECO:0000259" key="2">
    <source>
        <dbReference type="Pfam" id="PF20720"/>
    </source>
</evidence>
<dbReference type="Proteomes" id="UP000507470">
    <property type="component" value="Unassembled WGS sequence"/>
</dbReference>
<evidence type="ECO:0000259" key="1">
    <source>
        <dbReference type="Pfam" id="PF18738"/>
    </source>
</evidence>
<evidence type="ECO:0000313" key="3">
    <source>
        <dbReference type="EMBL" id="CAC5425253.1"/>
    </source>
</evidence>
<dbReference type="OrthoDB" id="1577640at2759"/>
<keyword evidence="4" id="KW-1185">Reference proteome</keyword>
<dbReference type="EMBL" id="CACVKT020010229">
    <property type="protein sequence ID" value="CAC5425253.1"/>
    <property type="molecule type" value="Genomic_DNA"/>
</dbReference>
<name>A0A6J8EZN0_MYTCO</name>
<dbReference type="Pfam" id="PF20720">
    <property type="entry name" value="nSTAND3"/>
    <property type="match status" value="1"/>
</dbReference>
<reference evidence="3 4" key="1">
    <citation type="submission" date="2020-06" db="EMBL/GenBank/DDBJ databases">
        <authorList>
            <person name="Li R."/>
            <person name="Bekaert M."/>
        </authorList>
    </citation>
    <scope>NUCLEOTIDE SEQUENCE [LARGE SCALE GENOMIC DNA]</scope>
    <source>
        <strain evidence="4">wild</strain>
    </source>
</reference>
<gene>
    <name evidence="3" type="ORF">MCOR_57093</name>
</gene>